<accession>A0AAV9Y1R5</accession>
<sequence>MLLAKDVIELNGLLELYDWIQNYDKEKVPTKKKLFLIVKKKLNLFLINKKNILTPKSVTSTNYKLKKNGNEFSSEKCDRNSKIDVNGDSNSNSNIIGLNNNRLNLNIRTKLRPSTYCSIYPISTFSKINNIIENNSTYNNNNNNNNNSENIGIEKAINQRKLNNDCQFKNETDYVKYSNDNTTETDYDYDDNKYNSECCKEKANKYRKKIDIKTLNSLLTYLEEILKTKKNNECSFESTFYHQQLSNFCFLTFWKKIEEILNIQQSYEFNDETIIWQQLRDVLLLTGMSLKYPTWSGEQLSNIITRIIPKKGLNIIFESKEFFVSDSNLGVNMLNNDMNEIYSGLINLYFTFNKHPTTTFDVITVSKLIQENIKIYVNKSKANMKNIIDISEKEDSFIDNSNIVVSDIDSSYNTSNEYEHQVDDDYVSSFESNDYICKDKEINVERGVKLVNNLGLFANKNDIERIFENNYLFNSCKGSTAPSMNETEYIKTSDHFEYQIFESTKNISENMINLGISKKLIEEIIINNFSSEGNQLERKVLKDVCDIIEDSINNSNTIVSYVNENYIDINSKNIYKTIKLLFAFVLLTIGIFVSTDNNEIISNIINHGKSATIQAYRVFTDKNDNYSLTDLYQNNMIKSTDCILKKWDNINVEDNSICNAIGDITVIERCFTNIDKMKSI</sequence>
<keyword evidence="2" id="KW-1185">Reference proteome</keyword>
<gene>
    <name evidence="1" type="ORF">RS030_111862</name>
</gene>
<dbReference type="AlphaFoldDB" id="A0AAV9Y1R5"/>
<comment type="caution">
    <text evidence="1">The sequence shown here is derived from an EMBL/GenBank/DDBJ whole genome shotgun (WGS) entry which is preliminary data.</text>
</comment>
<name>A0AAV9Y1R5_9CRYT</name>
<proteinExistence type="predicted"/>
<dbReference type="EMBL" id="JAWDEY010000002">
    <property type="protein sequence ID" value="KAK6590891.1"/>
    <property type="molecule type" value="Genomic_DNA"/>
</dbReference>
<organism evidence="1 2">
    <name type="scientific">Cryptosporidium xiaoi</name>
    <dbReference type="NCBI Taxonomy" id="659607"/>
    <lineage>
        <taxon>Eukaryota</taxon>
        <taxon>Sar</taxon>
        <taxon>Alveolata</taxon>
        <taxon>Apicomplexa</taxon>
        <taxon>Conoidasida</taxon>
        <taxon>Coccidia</taxon>
        <taxon>Eucoccidiorida</taxon>
        <taxon>Eimeriorina</taxon>
        <taxon>Cryptosporidiidae</taxon>
        <taxon>Cryptosporidium</taxon>
    </lineage>
</organism>
<reference evidence="1 2" key="1">
    <citation type="submission" date="2023-10" db="EMBL/GenBank/DDBJ databases">
        <title>Comparative genomics analysis reveals potential genetic determinants of host preference in Cryptosporidium xiaoi.</title>
        <authorList>
            <person name="Xiao L."/>
            <person name="Li J."/>
        </authorList>
    </citation>
    <scope>NUCLEOTIDE SEQUENCE [LARGE SCALE GENOMIC DNA]</scope>
    <source>
        <strain evidence="1 2">52996</strain>
    </source>
</reference>
<evidence type="ECO:0000313" key="2">
    <source>
        <dbReference type="Proteomes" id="UP001311799"/>
    </source>
</evidence>
<protein>
    <submittedName>
        <fullName evidence="1">Uncharacterized protein</fullName>
    </submittedName>
</protein>
<evidence type="ECO:0000313" key="1">
    <source>
        <dbReference type="EMBL" id="KAK6590891.1"/>
    </source>
</evidence>
<dbReference type="Proteomes" id="UP001311799">
    <property type="component" value="Unassembled WGS sequence"/>
</dbReference>